<feature type="compositionally biased region" description="Low complexity" evidence="1">
    <location>
        <begin position="53"/>
        <end position="64"/>
    </location>
</feature>
<proteinExistence type="predicted"/>
<evidence type="ECO:0000256" key="1">
    <source>
        <dbReference type="SAM" id="MobiDB-lite"/>
    </source>
</evidence>
<feature type="region of interest" description="Disordered" evidence="1">
    <location>
        <begin position="391"/>
        <end position="492"/>
    </location>
</feature>
<feature type="region of interest" description="Disordered" evidence="1">
    <location>
        <begin position="333"/>
        <end position="356"/>
    </location>
</feature>
<accession>A0A6A4I217</accession>
<feature type="compositionally biased region" description="Polar residues" evidence="1">
    <location>
        <begin position="82"/>
        <end position="100"/>
    </location>
</feature>
<dbReference type="EMBL" id="ML769416">
    <property type="protein sequence ID" value="KAE9404431.1"/>
    <property type="molecule type" value="Genomic_DNA"/>
</dbReference>
<gene>
    <name evidence="2" type="ORF">BT96DRAFT_916789</name>
</gene>
<dbReference type="AlphaFoldDB" id="A0A6A4I217"/>
<evidence type="ECO:0000313" key="2">
    <source>
        <dbReference type="EMBL" id="KAE9404431.1"/>
    </source>
</evidence>
<dbReference type="OrthoDB" id="3233731at2759"/>
<organism evidence="2 3">
    <name type="scientific">Gymnopus androsaceus JB14</name>
    <dbReference type="NCBI Taxonomy" id="1447944"/>
    <lineage>
        <taxon>Eukaryota</taxon>
        <taxon>Fungi</taxon>
        <taxon>Dikarya</taxon>
        <taxon>Basidiomycota</taxon>
        <taxon>Agaricomycotina</taxon>
        <taxon>Agaricomycetes</taxon>
        <taxon>Agaricomycetidae</taxon>
        <taxon>Agaricales</taxon>
        <taxon>Marasmiineae</taxon>
        <taxon>Omphalotaceae</taxon>
        <taxon>Gymnopus</taxon>
    </lineage>
</organism>
<dbReference type="Proteomes" id="UP000799118">
    <property type="component" value="Unassembled WGS sequence"/>
</dbReference>
<feature type="compositionally biased region" description="Polar residues" evidence="1">
    <location>
        <begin position="417"/>
        <end position="426"/>
    </location>
</feature>
<feature type="compositionally biased region" description="Basic residues" evidence="1">
    <location>
        <begin position="69"/>
        <end position="81"/>
    </location>
</feature>
<sequence length="506" mass="53656">MNANPAAPASPTIIRRRSSTFTSIANWAIAVQPGSPPPISPQTSPCSPGFVARRPSLPRRPSLSTVRGISRRRPSITHSRARSGSTSFLHLVDTPTTPSHRSPGPTTPGKPSEFDLTNLGYTSVFVHLPHTPSTPSPFMLPVNIDKIPIPPIPQTPPPKGLKKFRSLGMLKKRAGKSVAAASPTTAAAASSSQLRLARSRSRAGSISPITMASKANAKTKPVLTPPPSTTTFKKAKKASAAAAPPLPPTLANELLLMQFVGGGSLETHAKRVMEKQAKEAAPAGKAKGLAPVGTVFRDEMGNMWWDQEEAIEYQALLPPASPESPSRTWVLFGSPSPRAEAEERRRGSITSSSTTMSSSLSLSLNHIVTPAPLDTCARAMHLLRLPTDFNSSLAGASGMEARNKRNRRRPAPLKLHSSPTVPTITANAFEDSFDPSPASSRPKLAQRQVVRRTTNAGDVSAPAGTTEFTSVKENLVSPSRDDDSSKPSSKLGFKGKARALFSGFAA</sequence>
<keyword evidence="3" id="KW-1185">Reference proteome</keyword>
<evidence type="ECO:0000313" key="3">
    <source>
        <dbReference type="Proteomes" id="UP000799118"/>
    </source>
</evidence>
<name>A0A6A4I217_9AGAR</name>
<reference evidence="2" key="1">
    <citation type="journal article" date="2019" name="Environ. Microbiol.">
        <title>Fungal ecological strategies reflected in gene transcription - a case study of two litter decomposers.</title>
        <authorList>
            <person name="Barbi F."/>
            <person name="Kohler A."/>
            <person name="Barry K."/>
            <person name="Baskaran P."/>
            <person name="Daum C."/>
            <person name="Fauchery L."/>
            <person name="Ihrmark K."/>
            <person name="Kuo A."/>
            <person name="LaButti K."/>
            <person name="Lipzen A."/>
            <person name="Morin E."/>
            <person name="Grigoriev I.V."/>
            <person name="Henrissat B."/>
            <person name="Lindahl B."/>
            <person name="Martin F."/>
        </authorList>
    </citation>
    <scope>NUCLEOTIDE SEQUENCE</scope>
    <source>
        <strain evidence="2">JB14</strain>
    </source>
</reference>
<protein>
    <submittedName>
        <fullName evidence="2">Uncharacterized protein</fullName>
    </submittedName>
</protein>
<feature type="region of interest" description="Disordered" evidence="1">
    <location>
        <begin position="32"/>
        <end position="114"/>
    </location>
</feature>